<accession>A0A9P6QZE4</accession>
<evidence type="ECO:0000256" key="1">
    <source>
        <dbReference type="SAM" id="MobiDB-lite"/>
    </source>
</evidence>
<name>A0A9P6QZE4_9FUNG</name>
<dbReference type="AlphaFoldDB" id="A0A9P6QZE4"/>
<protein>
    <recommendedName>
        <fullName evidence="4">DDE Tnp4 domain-containing protein</fullName>
    </recommendedName>
</protein>
<evidence type="ECO:0000313" key="3">
    <source>
        <dbReference type="Proteomes" id="UP000823405"/>
    </source>
</evidence>
<dbReference type="OrthoDB" id="2438221at2759"/>
<gene>
    <name evidence="2" type="ORF">BGZ97_002506</name>
</gene>
<feature type="compositionally biased region" description="Basic and acidic residues" evidence="1">
    <location>
        <begin position="269"/>
        <end position="279"/>
    </location>
</feature>
<dbReference type="Proteomes" id="UP000823405">
    <property type="component" value="Unassembled WGS sequence"/>
</dbReference>
<dbReference type="EMBL" id="JAAAIN010001552">
    <property type="protein sequence ID" value="KAG0302089.1"/>
    <property type="molecule type" value="Genomic_DNA"/>
</dbReference>
<proteinExistence type="predicted"/>
<reference evidence="2" key="1">
    <citation type="journal article" date="2020" name="Fungal Divers.">
        <title>Resolving the Mortierellaceae phylogeny through synthesis of multi-gene phylogenetics and phylogenomics.</title>
        <authorList>
            <person name="Vandepol N."/>
            <person name="Liber J."/>
            <person name="Desiro A."/>
            <person name="Na H."/>
            <person name="Kennedy M."/>
            <person name="Barry K."/>
            <person name="Grigoriev I.V."/>
            <person name="Miller A.N."/>
            <person name="O'Donnell K."/>
            <person name="Stajich J.E."/>
            <person name="Bonito G."/>
        </authorList>
    </citation>
    <scope>NUCLEOTIDE SEQUENCE</scope>
    <source>
        <strain evidence="2">NVP60</strain>
    </source>
</reference>
<evidence type="ECO:0008006" key="4">
    <source>
        <dbReference type="Google" id="ProtNLM"/>
    </source>
</evidence>
<evidence type="ECO:0000313" key="2">
    <source>
        <dbReference type="EMBL" id="KAG0302089.1"/>
    </source>
</evidence>
<keyword evidence="3" id="KW-1185">Reference proteome</keyword>
<feature type="compositionally biased region" description="Acidic residues" evidence="1">
    <location>
        <begin position="252"/>
        <end position="268"/>
    </location>
</feature>
<sequence>MLREDILPQYSPDKLQKILRLIPSQLDRLVELIQNSGHFKPKDPARPQAPVKTQPLVALYRLGTKELSTHKVAFTMGVGQGSVNLYTCSVSLQSRGYKPSSSSGQTQAKKVALSSSFKREKGYPNAIGAADSVPLPFESAPQDDTASWNTRKFVHAMGCTAVCDHQGRFTYVSTGSARFKIEHTFGWLKFKWQSLQNLPVKVYKREDIAKASSWVMACFVLHNFCLIHPDGIEYEDAEDNWNQRNLDAPLPPDEEVPIADVDNLDEDGERQLRREKLTA</sequence>
<feature type="region of interest" description="Disordered" evidence="1">
    <location>
        <begin position="243"/>
        <end position="279"/>
    </location>
</feature>
<comment type="caution">
    <text evidence="2">The sequence shown here is derived from an EMBL/GenBank/DDBJ whole genome shotgun (WGS) entry which is preliminary data.</text>
</comment>
<organism evidence="2 3">
    <name type="scientific">Linnemannia gamsii</name>
    <dbReference type="NCBI Taxonomy" id="64522"/>
    <lineage>
        <taxon>Eukaryota</taxon>
        <taxon>Fungi</taxon>
        <taxon>Fungi incertae sedis</taxon>
        <taxon>Mucoromycota</taxon>
        <taxon>Mortierellomycotina</taxon>
        <taxon>Mortierellomycetes</taxon>
        <taxon>Mortierellales</taxon>
        <taxon>Mortierellaceae</taxon>
        <taxon>Linnemannia</taxon>
    </lineage>
</organism>